<organism evidence="6 7">
    <name type="scientific">Halobacillus kuroshimensis</name>
    <dbReference type="NCBI Taxonomy" id="302481"/>
    <lineage>
        <taxon>Bacteria</taxon>
        <taxon>Bacillati</taxon>
        <taxon>Bacillota</taxon>
        <taxon>Bacilli</taxon>
        <taxon>Bacillales</taxon>
        <taxon>Bacillaceae</taxon>
        <taxon>Halobacillus</taxon>
    </lineage>
</organism>
<dbReference type="InterPro" id="IPR005177">
    <property type="entry name" value="Kinase-pyrophosphorylase"/>
</dbReference>
<dbReference type="PANTHER" id="PTHR31756">
    <property type="entry name" value="PYRUVATE, PHOSPHATE DIKINASE REGULATORY PROTEIN 1, CHLOROPLASTIC"/>
    <property type="match status" value="1"/>
</dbReference>
<feature type="binding site" evidence="5">
    <location>
        <begin position="150"/>
        <end position="157"/>
    </location>
    <ligand>
        <name>ADP</name>
        <dbReference type="ChEBI" id="CHEBI:456216"/>
    </ligand>
</feature>
<evidence type="ECO:0000256" key="3">
    <source>
        <dbReference type="ARBA" id="ARBA00022741"/>
    </source>
</evidence>
<dbReference type="HAMAP" id="MF_00921">
    <property type="entry name" value="PDRP"/>
    <property type="match status" value="1"/>
</dbReference>
<dbReference type="InterPro" id="IPR026565">
    <property type="entry name" value="PPDK_reg"/>
</dbReference>
<comment type="catalytic activity">
    <reaction evidence="5">
        <text>N(tele)-phospho-L-histidyl/L-threonyl-[pyruvate, phosphate dikinase] + ADP = N(tele)-phospho-L-histidyl/O-phospho-L-threonyl-[pyruvate, phosphate dikinase] + AMP + H(+)</text>
        <dbReference type="Rhea" id="RHEA:43692"/>
        <dbReference type="Rhea" id="RHEA-COMP:10650"/>
        <dbReference type="Rhea" id="RHEA-COMP:10651"/>
        <dbReference type="ChEBI" id="CHEBI:15378"/>
        <dbReference type="ChEBI" id="CHEBI:30013"/>
        <dbReference type="ChEBI" id="CHEBI:61977"/>
        <dbReference type="ChEBI" id="CHEBI:83586"/>
        <dbReference type="ChEBI" id="CHEBI:456215"/>
        <dbReference type="ChEBI" id="CHEBI:456216"/>
        <dbReference type="EC" id="2.7.11.32"/>
    </reaction>
</comment>
<evidence type="ECO:0000313" key="7">
    <source>
        <dbReference type="Proteomes" id="UP000663970"/>
    </source>
</evidence>
<sequence length="272" mass="30539">MTKQITVYIVSDSAGESADLMIKTVMSQFTGQDIIMKHFSYVQNQQEMNNVITLAKYNPSIIAYTIVTPTLKHYLDQRAEEEGITAVDMMNPLMGVFSQKFQMEPTCEPGQIRKLDEDYFKRIEAIEFAVKYDDGQEARGLNQADLVLVGVSRTSKTPLSMYLANKKIKTANVPLIPEIPPPPELFSIPGIKCIGLIITPEKLNDIRKERLKNLGLTGPANYASLNRILTELEYAQNIMKRIGCPIIDVSNKAIEETADIILDLYNKRGSFA</sequence>
<reference evidence="6 7" key="1">
    <citation type="submission" date="2020-12" db="EMBL/GenBank/DDBJ databases">
        <title>Oil enriched cultivation method for isolating marine PHA-producing bacteria.</title>
        <authorList>
            <person name="Zheng W."/>
            <person name="Yu S."/>
            <person name="Huang Y."/>
        </authorList>
    </citation>
    <scope>NUCLEOTIDE SEQUENCE [LARGE SCALE GENOMIC DNA]</scope>
    <source>
        <strain evidence="6 7">SY-2-6</strain>
    </source>
</reference>
<dbReference type="Proteomes" id="UP000663970">
    <property type="component" value="Unassembled WGS sequence"/>
</dbReference>
<dbReference type="Pfam" id="PF03618">
    <property type="entry name" value="Kinase-PPPase"/>
    <property type="match status" value="1"/>
</dbReference>
<dbReference type="EC" id="2.7.4.27" evidence="5"/>
<accession>A0ABS3DW91</accession>
<dbReference type="RefSeq" id="WP_206933752.1">
    <property type="nucleotide sequence ID" value="NZ_JAEKJY010000003.1"/>
</dbReference>
<gene>
    <name evidence="6" type="ORF">JF544_10225</name>
</gene>
<keyword evidence="4 5" id="KW-0418">Kinase</keyword>
<protein>
    <recommendedName>
        <fullName evidence="5">Putative pyruvate, phosphate dikinase regulatory protein</fullName>
        <shortName evidence="5">PPDK regulatory protein</shortName>
        <ecNumber evidence="5">2.7.11.32</ecNumber>
        <ecNumber evidence="5">2.7.4.27</ecNumber>
    </recommendedName>
</protein>
<dbReference type="GO" id="GO:0016301">
    <property type="term" value="F:kinase activity"/>
    <property type="evidence" value="ECO:0007669"/>
    <property type="project" value="UniProtKB-KW"/>
</dbReference>
<proteinExistence type="inferred from homology"/>
<evidence type="ECO:0000256" key="2">
    <source>
        <dbReference type="ARBA" id="ARBA00022679"/>
    </source>
</evidence>
<name>A0ABS3DW91_9BACI</name>
<keyword evidence="1 5" id="KW-0723">Serine/threonine-protein kinase</keyword>
<comment type="caution">
    <text evidence="6">The sequence shown here is derived from an EMBL/GenBank/DDBJ whole genome shotgun (WGS) entry which is preliminary data.</text>
</comment>
<evidence type="ECO:0000256" key="4">
    <source>
        <dbReference type="ARBA" id="ARBA00022777"/>
    </source>
</evidence>
<evidence type="ECO:0000256" key="1">
    <source>
        <dbReference type="ARBA" id="ARBA00022527"/>
    </source>
</evidence>
<dbReference type="EMBL" id="JAEKJY010000003">
    <property type="protein sequence ID" value="MBN8235625.1"/>
    <property type="molecule type" value="Genomic_DNA"/>
</dbReference>
<keyword evidence="3 5" id="KW-0547">Nucleotide-binding</keyword>
<dbReference type="NCBIfam" id="NF003742">
    <property type="entry name" value="PRK05339.1"/>
    <property type="match status" value="1"/>
</dbReference>
<comment type="similarity">
    <text evidence="5">Belongs to the pyruvate, phosphate/water dikinase regulatory protein family. PDRP subfamily.</text>
</comment>
<keyword evidence="2 5" id="KW-0808">Transferase</keyword>
<comment type="function">
    <text evidence="5">Bifunctional serine/threonine kinase and phosphorylase involved in the regulation of the pyruvate, phosphate dikinase (PPDK) by catalyzing its phosphorylation/dephosphorylation.</text>
</comment>
<evidence type="ECO:0000313" key="6">
    <source>
        <dbReference type="EMBL" id="MBN8235625.1"/>
    </source>
</evidence>
<evidence type="ECO:0000256" key="5">
    <source>
        <dbReference type="HAMAP-Rule" id="MF_00921"/>
    </source>
</evidence>
<dbReference type="PANTHER" id="PTHR31756:SF3">
    <property type="entry name" value="PYRUVATE, PHOSPHATE DIKINASE REGULATORY PROTEIN 1, CHLOROPLASTIC"/>
    <property type="match status" value="1"/>
</dbReference>
<keyword evidence="7" id="KW-1185">Reference proteome</keyword>
<comment type="catalytic activity">
    <reaction evidence="5">
        <text>N(tele)-phospho-L-histidyl/O-phospho-L-threonyl-[pyruvate, phosphate dikinase] + phosphate + H(+) = N(tele)-phospho-L-histidyl/L-threonyl-[pyruvate, phosphate dikinase] + diphosphate</text>
        <dbReference type="Rhea" id="RHEA:43696"/>
        <dbReference type="Rhea" id="RHEA-COMP:10650"/>
        <dbReference type="Rhea" id="RHEA-COMP:10651"/>
        <dbReference type="ChEBI" id="CHEBI:15378"/>
        <dbReference type="ChEBI" id="CHEBI:30013"/>
        <dbReference type="ChEBI" id="CHEBI:33019"/>
        <dbReference type="ChEBI" id="CHEBI:43474"/>
        <dbReference type="ChEBI" id="CHEBI:61977"/>
        <dbReference type="ChEBI" id="CHEBI:83586"/>
        <dbReference type="EC" id="2.7.4.27"/>
    </reaction>
</comment>
<dbReference type="EC" id="2.7.11.32" evidence="5"/>